<sequence>MQAGPADVVAYSTHVPSFADSWGWVMASDKPILIDAVEMDKRIEARIDGKLLYLDGVWFHSSTIMNKAVSKS</sequence>
<dbReference type="GO" id="GO:0006596">
    <property type="term" value="P:polyamine biosynthetic process"/>
    <property type="evidence" value="ECO:0007669"/>
    <property type="project" value="UniProtKB-UniRule"/>
</dbReference>
<evidence type="ECO:0000256" key="4">
    <source>
        <dbReference type="PROSITE-ProRule" id="PRU00354"/>
    </source>
</evidence>
<dbReference type="ExpressionAtlas" id="A0A2K3JMG6">
    <property type="expression patterns" value="baseline"/>
</dbReference>
<dbReference type="Gene3D" id="3.40.50.150">
    <property type="entry name" value="Vaccinia Virus protein VP39"/>
    <property type="match status" value="1"/>
</dbReference>
<evidence type="ECO:0000256" key="3">
    <source>
        <dbReference type="ARBA" id="ARBA00023115"/>
    </source>
</evidence>
<dbReference type="GO" id="GO:0010487">
    <property type="term" value="F:thermospermine synthase activity"/>
    <property type="evidence" value="ECO:0007669"/>
    <property type="project" value="TreeGrafter"/>
</dbReference>
<feature type="domain" description="PABS" evidence="5">
    <location>
        <begin position="1"/>
        <end position="29"/>
    </location>
</feature>
<evidence type="ECO:0000313" key="7">
    <source>
        <dbReference type="Proteomes" id="UP000236291"/>
    </source>
</evidence>
<dbReference type="STRING" id="57577.A0A2K3JMG6"/>
<keyword evidence="2 4" id="KW-0808">Transferase</keyword>
<comment type="similarity">
    <text evidence="1">Belongs to the spermidine/spermine synthase family.</text>
</comment>
<comment type="caution">
    <text evidence="4">Lacks conserved residue(s) required for the propagation of feature annotation.</text>
</comment>
<proteinExistence type="inferred from homology"/>
<organism evidence="6 7">
    <name type="scientific">Trifolium pratense</name>
    <name type="common">Red clover</name>
    <dbReference type="NCBI Taxonomy" id="57577"/>
    <lineage>
        <taxon>Eukaryota</taxon>
        <taxon>Viridiplantae</taxon>
        <taxon>Streptophyta</taxon>
        <taxon>Embryophyta</taxon>
        <taxon>Tracheophyta</taxon>
        <taxon>Spermatophyta</taxon>
        <taxon>Magnoliopsida</taxon>
        <taxon>eudicotyledons</taxon>
        <taxon>Gunneridae</taxon>
        <taxon>Pentapetalae</taxon>
        <taxon>rosids</taxon>
        <taxon>fabids</taxon>
        <taxon>Fabales</taxon>
        <taxon>Fabaceae</taxon>
        <taxon>Papilionoideae</taxon>
        <taxon>50 kb inversion clade</taxon>
        <taxon>NPAAA clade</taxon>
        <taxon>Hologalegina</taxon>
        <taxon>IRL clade</taxon>
        <taxon>Trifolieae</taxon>
        <taxon>Trifolium</taxon>
    </lineage>
</organism>
<dbReference type="AlphaFoldDB" id="A0A2K3JMG6"/>
<reference evidence="6 7" key="1">
    <citation type="journal article" date="2014" name="Am. J. Bot.">
        <title>Genome assembly and annotation for red clover (Trifolium pratense; Fabaceae).</title>
        <authorList>
            <person name="Istvanek J."/>
            <person name="Jaros M."/>
            <person name="Krenek A."/>
            <person name="Repkova J."/>
        </authorList>
    </citation>
    <scope>NUCLEOTIDE SEQUENCE [LARGE SCALE GENOMIC DNA]</scope>
    <source>
        <strain evidence="7">cv. Tatra</strain>
        <tissue evidence="6">Young leaves</tissue>
    </source>
</reference>
<name>A0A2K3JMG6_TRIPR</name>
<dbReference type="Proteomes" id="UP000236291">
    <property type="component" value="Unassembled WGS sequence"/>
</dbReference>
<reference evidence="6 7" key="2">
    <citation type="journal article" date="2017" name="Front. Plant Sci.">
        <title>Gene Classification and Mining of Molecular Markers Useful in Red Clover (Trifolium pratense) Breeding.</title>
        <authorList>
            <person name="Istvanek J."/>
            <person name="Dluhosova J."/>
            <person name="Dluhos P."/>
            <person name="Patkova L."/>
            <person name="Nedelnik J."/>
            <person name="Repkova J."/>
        </authorList>
    </citation>
    <scope>NUCLEOTIDE SEQUENCE [LARGE SCALE GENOMIC DNA]</scope>
    <source>
        <strain evidence="7">cv. Tatra</strain>
        <tissue evidence="6">Young leaves</tissue>
    </source>
</reference>
<dbReference type="InterPro" id="IPR030374">
    <property type="entry name" value="PABS"/>
</dbReference>
<dbReference type="PANTHER" id="PTHR43317">
    <property type="entry name" value="THERMOSPERMINE SYNTHASE ACAULIS5"/>
    <property type="match status" value="1"/>
</dbReference>
<evidence type="ECO:0000259" key="5">
    <source>
        <dbReference type="PROSITE" id="PS51006"/>
    </source>
</evidence>
<evidence type="ECO:0000256" key="1">
    <source>
        <dbReference type="ARBA" id="ARBA00007867"/>
    </source>
</evidence>
<comment type="caution">
    <text evidence="6">The sequence shown here is derived from an EMBL/GenBank/DDBJ whole genome shotgun (WGS) entry which is preliminary data.</text>
</comment>
<protein>
    <submittedName>
        <fullName evidence="6">Thermospermine synthase ACAULIS5-like protein</fullName>
    </submittedName>
</protein>
<evidence type="ECO:0000313" key="6">
    <source>
        <dbReference type="EMBL" id="PNX55221.1"/>
    </source>
</evidence>
<feature type="non-terminal residue" evidence="6">
    <location>
        <position position="72"/>
    </location>
</feature>
<keyword evidence="3 4" id="KW-0620">Polyamine biosynthesis</keyword>
<gene>
    <name evidence="6" type="ORF">L195_g048848</name>
</gene>
<dbReference type="InterPro" id="IPR029063">
    <property type="entry name" value="SAM-dependent_MTases_sf"/>
</dbReference>
<accession>A0A2K3JMG6</accession>
<evidence type="ECO:0000256" key="2">
    <source>
        <dbReference type="ARBA" id="ARBA00022679"/>
    </source>
</evidence>
<dbReference type="EMBL" id="ASHM01070708">
    <property type="protein sequence ID" value="PNX55221.1"/>
    <property type="molecule type" value="Genomic_DNA"/>
</dbReference>
<dbReference type="PROSITE" id="PS51006">
    <property type="entry name" value="PABS_2"/>
    <property type="match status" value="1"/>
</dbReference>
<dbReference type="PANTHER" id="PTHR43317:SF1">
    <property type="entry name" value="THERMOSPERMINE SYNTHASE ACAULIS5"/>
    <property type="match status" value="1"/>
</dbReference>